<evidence type="ECO:0000256" key="6">
    <source>
        <dbReference type="SAM" id="SignalP"/>
    </source>
</evidence>
<keyword evidence="2" id="KW-0201">Cytochrome c-type biogenesis</keyword>
<keyword evidence="4" id="KW-1015">Disulfide bond</keyword>
<evidence type="ECO:0000256" key="5">
    <source>
        <dbReference type="ARBA" id="ARBA00023284"/>
    </source>
</evidence>
<dbReference type="SUPFAM" id="SSF52833">
    <property type="entry name" value="Thioredoxin-like"/>
    <property type="match status" value="1"/>
</dbReference>
<reference evidence="8 9" key="1">
    <citation type="submission" date="2020-07" db="EMBL/GenBank/DDBJ databases">
        <title>Sequencing the genomes of 1000 actinobacteria strains.</title>
        <authorList>
            <person name="Klenk H.-P."/>
        </authorList>
    </citation>
    <scope>NUCLEOTIDE SEQUENCE [LARGE SCALE GENOMIC DNA]</scope>
    <source>
        <strain evidence="8 9">DSM 22083</strain>
    </source>
</reference>
<dbReference type="InterPro" id="IPR017937">
    <property type="entry name" value="Thioredoxin_CS"/>
</dbReference>
<dbReference type="Gene3D" id="3.40.30.10">
    <property type="entry name" value="Glutaredoxin"/>
    <property type="match status" value="1"/>
</dbReference>
<comment type="caution">
    <text evidence="8">The sequence shown here is derived from an EMBL/GenBank/DDBJ whole genome shotgun (WGS) entry which is preliminary data.</text>
</comment>
<protein>
    <submittedName>
        <fullName evidence="8">Thiol-disulfide isomerase/thioredoxin</fullName>
    </submittedName>
</protein>
<dbReference type="InterPro" id="IPR050553">
    <property type="entry name" value="Thioredoxin_ResA/DsbE_sf"/>
</dbReference>
<dbReference type="GO" id="GO:0016491">
    <property type="term" value="F:oxidoreductase activity"/>
    <property type="evidence" value="ECO:0007669"/>
    <property type="project" value="InterPro"/>
</dbReference>
<organism evidence="8 9">
    <name type="scientific">Microlunatus parietis</name>
    <dbReference type="NCBI Taxonomy" id="682979"/>
    <lineage>
        <taxon>Bacteria</taxon>
        <taxon>Bacillati</taxon>
        <taxon>Actinomycetota</taxon>
        <taxon>Actinomycetes</taxon>
        <taxon>Propionibacteriales</taxon>
        <taxon>Propionibacteriaceae</taxon>
        <taxon>Microlunatus</taxon>
    </lineage>
</organism>
<evidence type="ECO:0000313" key="8">
    <source>
        <dbReference type="EMBL" id="NYE73209.1"/>
    </source>
</evidence>
<dbReference type="RefSeq" id="WP_218871533.1">
    <property type="nucleotide sequence ID" value="NZ_JACCBU010000001.1"/>
</dbReference>
<dbReference type="PANTHER" id="PTHR42852:SF6">
    <property type="entry name" value="THIOL:DISULFIDE INTERCHANGE PROTEIN DSBE"/>
    <property type="match status" value="1"/>
</dbReference>
<accession>A0A7Y9IAD3</accession>
<evidence type="ECO:0000256" key="4">
    <source>
        <dbReference type="ARBA" id="ARBA00023157"/>
    </source>
</evidence>
<keyword evidence="8" id="KW-0413">Isomerase</keyword>
<evidence type="ECO:0000256" key="1">
    <source>
        <dbReference type="ARBA" id="ARBA00004196"/>
    </source>
</evidence>
<dbReference type="PROSITE" id="PS00194">
    <property type="entry name" value="THIOREDOXIN_1"/>
    <property type="match status" value="1"/>
</dbReference>
<dbReference type="InterPro" id="IPR013740">
    <property type="entry name" value="Redoxin"/>
</dbReference>
<name>A0A7Y9IAD3_9ACTN</name>
<evidence type="ECO:0000313" key="9">
    <source>
        <dbReference type="Proteomes" id="UP000569914"/>
    </source>
</evidence>
<dbReference type="CDD" id="cd02966">
    <property type="entry name" value="TlpA_like_family"/>
    <property type="match status" value="1"/>
</dbReference>
<dbReference type="Proteomes" id="UP000569914">
    <property type="component" value="Unassembled WGS sequence"/>
</dbReference>
<dbReference type="PROSITE" id="PS51352">
    <property type="entry name" value="THIOREDOXIN_2"/>
    <property type="match status" value="1"/>
</dbReference>
<gene>
    <name evidence="8" type="ORF">BKA15_004538</name>
</gene>
<dbReference type="Pfam" id="PF08534">
    <property type="entry name" value="Redoxin"/>
    <property type="match status" value="1"/>
</dbReference>
<evidence type="ECO:0000256" key="3">
    <source>
        <dbReference type="ARBA" id="ARBA00022968"/>
    </source>
</evidence>
<keyword evidence="3" id="KW-0735">Signal-anchor</keyword>
<keyword evidence="6" id="KW-0732">Signal</keyword>
<feature type="chain" id="PRO_5031475486" evidence="6">
    <location>
        <begin position="21"/>
        <end position="189"/>
    </location>
</feature>
<proteinExistence type="predicted"/>
<dbReference type="GO" id="GO:0030313">
    <property type="term" value="C:cell envelope"/>
    <property type="evidence" value="ECO:0007669"/>
    <property type="project" value="UniProtKB-SubCell"/>
</dbReference>
<keyword evidence="9" id="KW-1185">Reference proteome</keyword>
<dbReference type="PANTHER" id="PTHR42852">
    <property type="entry name" value="THIOL:DISULFIDE INTERCHANGE PROTEIN DSBE"/>
    <property type="match status" value="1"/>
</dbReference>
<feature type="signal peptide" evidence="6">
    <location>
        <begin position="1"/>
        <end position="20"/>
    </location>
</feature>
<evidence type="ECO:0000259" key="7">
    <source>
        <dbReference type="PROSITE" id="PS51352"/>
    </source>
</evidence>
<feature type="domain" description="Thioredoxin" evidence="7">
    <location>
        <begin position="44"/>
        <end position="187"/>
    </location>
</feature>
<dbReference type="InterPro" id="IPR036249">
    <property type="entry name" value="Thioredoxin-like_sf"/>
</dbReference>
<sequence>MVVLIAAVVLVITGCSVSTADEPNRASGENGYVGVQPQLTQIKPADRKPAPVVSGPELGTDKTISTADYAGKVLVINVWGSWCAPCRKEAPDLREASEETKDKAQFLGITSRDFAQAAPLRFVEEQKITYPSIFDPDGATLLQFSRELPPSAIPTTLIIDAEGRVAVRILGPITKTTLVDMIDDVAAGK</sequence>
<dbReference type="GO" id="GO:0017004">
    <property type="term" value="P:cytochrome complex assembly"/>
    <property type="evidence" value="ECO:0007669"/>
    <property type="project" value="UniProtKB-KW"/>
</dbReference>
<dbReference type="InterPro" id="IPR013766">
    <property type="entry name" value="Thioredoxin_domain"/>
</dbReference>
<dbReference type="AlphaFoldDB" id="A0A7Y9IAD3"/>
<dbReference type="GO" id="GO:0016853">
    <property type="term" value="F:isomerase activity"/>
    <property type="evidence" value="ECO:0007669"/>
    <property type="project" value="UniProtKB-KW"/>
</dbReference>
<comment type="subcellular location">
    <subcellularLocation>
        <location evidence="1">Cell envelope</location>
    </subcellularLocation>
</comment>
<evidence type="ECO:0000256" key="2">
    <source>
        <dbReference type="ARBA" id="ARBA00022748"/>
    </source>
</evidence>
<dbReference type="EMBL" id="JACCBU010000001">
    <property type="protein sequence ID" value="NYE73209.1"/>
    <property type="molecule type" value="Genomic_DNA"/>
</dbReference>
<keyword evidence="3" id="KW-0812">Transmembrane</keyword>
<keyword evidence="5" id="KW-0676">Redox-active center</keyword>